<proteinExistence type="predicted"/>
<accession>A0A0K2VFW7</accession>
<dbReference type="AlphaFoldDB" id="A0A0K2VFW7"/>
<sequence length="188" mass="20686">PSGRILHPGDDELLHDFAVPYHVNPFLGIKEERRHQLTGAADDTQGHHGGLELCGEDCRDLFSLLGKSPAILDVVASVDSPVILVGEEDHSSSMALQVIEETITVGEPGGLHGCVVWPFTALESSFLLTPRFFANLDKEVPGEALMDFRRSSRKRGVRIRSLLMLWALLQTFPSTSQTLKIRYTVVLG</sequence>
<dbReference type="EMBL" id="HACA01031904">
    <property type="protein sequence ID" value="CDW49265.1"/>
    <property type="molecule type" value="Transcribed_RNA"/>
</dbReference>
<reference evidence="1" key="1">
    <citation type="submission" date="2014-05" db="EMBL/GenBank/DDBJ databases">
        <authorList>
            <person name="Chronopoulou M."/>
        </authorList>
    </citation>
    <scope>NUCLEOTIDE SEQUENCE</scope>
    <source>
        <tissue evidence="1">Whole organism</tissue>
    </source>
</reference>
<protein>
    <submittedName>
        <fullName evidence="1">Uncharacterized protein</fullName>
    </submittedName>
</protein>
<feature type="non-terminal residue" evidence="1">
    <location>
        <position position="1"/>
    </location>
</feature>
<evidence type="ECO:0000313" key="1">
    <source>
        <dbReference type="EMBL" id="CDW49265.1"/>
    </source>
</evidence>
<organism evidence="1">
    <name type="scientific">Lepeophtheirus salmonis</name>
    <name type="common">Salmon louse</name>
    <name type="synonym">Caligus salmonis</name>
    <dbReference type="NCBI Taxonomy" id="72036"/>
    <lineage>
        <taxon>Eukaryota</taxon>
        <taxon>Metazoa</taxon>
        <taxon>Ecdysozoa</taxon>
        <taxon>Arthropoda</taxon>
        <taxon>Crustacea</taxon>
        <taxon>Multicrustacea</taxon>
        <taxon>Hexanauplia</taxon>
        <taxon>Copepoda</taxon>
        <taxon>Siphonostomatoida</taxon>
        <taxon>Caligidae</taxon>
        <taxon>Lepeophtheirus</taxon>
    </lineage>
</organism>
<name>A0A0K2VFW7_LEPSM</name>